<comment type="caution">
    <text evidence="4">The sequence shown here is derived from an EMBL/GenBank/DDBJ whole genome shotgun (WGS) entry which is preliminary data.</text>
</comment>
<reference evidence="4 5" key="1">
    <citation type="journal article" date="2014" name="Nature">
        <title>Sequential evolution of bacterial morphology by co-option of a developmental regulator.</title>
        <authorList>
            <person name="Jiang C."/>
            <person name="Brown P.J."/>
            <person name="Ducret A."/>
            <person name="Brun Y.V."/>
        </authorList>
    </citation>
    <scope>NUCLEOTIDE SEQUENCE [LARGE SCALE GENOMIC DNA]</scope>
    <source>
        <strain evidence="4 5">DSM 16100</strain>
    </source>
</reference>
<dbReference type="InterPro" id="IPR011006">
    <property type="entry name" value="CheY-like_superfamily"/>
</dbReference>
<dbReference type="AlphaFoldDB" id="V4PHZ8"/>
<sequence>MVDDNVGAAESVCAAIEDFGDVVQSCCNGPDAVSVARVFRPNVLFLDLAMPGMDGFEVANLLRKDGTFEGLKIIAQTGFNDDEFRRRTAHSGFDLCLSKPLSLHVLDDMLMMLRAAA</sequence>
<evidence type="ECO:0000313" key="5">
    <source>
        <dbReference type="Proteomes" id="UP000017837"/>
    </source>
</evidence>
<dbReference type="STRING" id="1121022.GCA_000376105_03657"/>
<dbReference type="PANTHER" id="PTHR44591">
    <property type="entry name" value="STRESS RESPONSE REGULATOR PROTEIN 1"/>
    <property type="match status" value="1"/>
</dbReference>
<evidence type="ECO:0000313" key="4">
    <source>
        <dbReference type="EMBL" id="ESQ87816.1"/>
    </source>
</evidence>
<dbReference type="InterPro" id="IPR001789">
    <property type="entry name" value="Sig_transdc_resp-reg_receiver"/>
</dbReference>
<gene>
    <name evidence="4" type="ORF">ABENE_16825</name>
</gene>
<accession>V4PHZ8</accession>
<dbReference type="Pfam" id="PF00072">
    <property type="entry name" value="Response_reg"/>
    <property type="match status" value="1"/>
</dbReference>
<dbReference type="SUPFAM" id="SSF52172">
    <property type="entry name" value="CheY-like"/>
    <property type="match status" value="1"/>
</dbReference>
<dbReference type="GO" id="GO:0000160">
    <property type="term" value="P:phosphorelay signal transduction system"/>
    <property type="evidence" value="ECO:0007669"/>
    <property type="project" value="InterPro"/>
</dbReference>
<dbReference type="Gene3D" id="3.40.50.2300">
    <property type="match status" value="1"/>
</dbReference>
<dbReference type="Proteomes" id="UP000017837">
    <property type="component" value="Unassembled WGS sequence"/>
</dbReference>
<dbReference type="PANTHER" id="PTHR44591:SF3">
    <property type="entry name" value="RESPONSE REGULATORY DOMAIN-CONTAINING PROTEIN"/>
    <property type="match status" value="1"/>
</dbReference>
<dbReference type="EMBL" id="AWGB01000041">
    <property type="protein sequence ID" value="ESQ87816.1"/>
    <property type="molecule type" value="Genomic_DNA"/>
</dbReference>
<name>V4PHZ8_9CAUL</name>
<dbReference type="eggNOG" id="COG3706">
    <property type="taxonomic scope" value="Bacteria"/>
</dbReference>
<evidence type="ECO:0000259" key="3">
    <source>
        <dbReference type="PROSITE" id="PS50110"/>
    </source>
</evidence>
<evidence type="ECO:0000256" key="2">
    <source>
        <dbReference type="PROSITE-ProRule" id="PRU00169"/>
    </source>
</evidence>
<proteinExistence type="predicted"/>
<feature type="modified residue" description="4-aspartylphosphate" evidence="2">
    <location>
        <position position="47"/>
    </location>
</feature>
<feature type="domain" description="Response regulatory" evidence="3">
    <location>
        <begin position="1"/>
        <end position="114"/>
    </location>
</feature>
<keyword evidence="1 2" id="KW-0597">Phosphoprotein</keyword>
<organism evidence="4 5">
    <name type="scientific">Asticcacaulis benevestitus DSM 16100 = ATCC BAA-896</name>
    <dbReference type="NCBI Taxonomy" id="1121022"/>
    <lineage>
        <taxon>Bacteria</taxon>
        <taxon>Pseudomonadati</taxon>
        <taxon>Pseudomonadota</taxon>
        <taxon>Alphaproteobacteria</taxon>
        <taxon>Caulobacterales</taxon>
        <taxon>Caulobacteraceae</taxon>
        <taxon>Asticcacaulis</taxon>
    </lineage>
</organism>
<keyword evidence="5" id="KW-1185">Reference proteome</keyword>
<dbReference type="SMART" id="SM00448">
    <property type="entry name" value="REC"/>
    <property type="match status" value="1"/>
</dbReference>
<dbReference type="InterPro" id="IPR050595">
    <property type="entry name" value="Bact_response_regulator"/>
</dbReference>
<protein>
    <recommendedName>
        <fullName evidence="3">Response regulatory domain-containing protein</fullName>
    </recommendedName>
</protein>
<evidence type="ECO:0000256" key="1">
    <source>
        <dbReference type="ARBA" id="ARBA00022553"/>
    </source>
</evidence>
<dbReference type="PROSITE" id="PS50110">
    <property type="entry name" value="RESPONSE_REGULATORY"/>
    <property type="match status" value="1"/>
</dbReference>
<dbReference type="PATRIC" id="fig|1121022.4.peg.3423"/>